<reference evidence="2" key="1">
    <citation type="submission" date="2022-11" db="UniProtKB">
        <authorList>
            <consortium name="WormBaseParasite"/>
        </authorList>
    </citation>
    <scope>IDENTIFICATION</scope>
</reference>
<dbReference type="Proteomes" id="UP000887579">
    <property type="component" value="Unplaced"/>
</dbReference>
<dbReference type="WBParaSite" id="ES5_v2.g8255.t1">
    <property type="protein sequence ID" value="ES5_v2.g8255.t1"/>
    <property type="gene ID" value="ES5_v2.g8255"/>
</dbReference>
<protein>
    <submittedName>
        <fullName evidence="2">Protein kinase domain-containing protein</fullName>
    </submittedName>
</protein>
<accession>A0AC34GU03</accession>
<name>A0AC34GU03_9BILA</name>
<organism evidence="1 2">
    <name type="scientific">Panagrolaimus sp. ES5</name>
    <dbReference type="NCBI Taxonomy" id="591445"/>
    <lineage>
        <taxon>Eukaryota</taxon>
        <taxon>Metazoa</taxon>
        <taxon>Ecdysozoa</taxon>
        <taxon>Nematoda</taxon>
        <taxon>Chromadorea</taxon>
        <taxon>Rhabditida</taxon>
        <taxon>Tylenchina</taxon>
        <taxon>Panagrolaimomorpha</taxon>
        <taxon>Panagrolaimoidea</taxon>
        <taxon>Panagrolaimidae</taxon>
        <taxon>Panagrolaimus</taxon>
    </lineage>
</organism>
<sequence>MATAAAVKLNVGDKIKDSFTVRKKLGEGACGTVYLVQSSKNAKIWAAMKVEPAQKSKDDEILKMEVFVLKKLQQSKHVCRLLMSGRTSAYSFVVMSLLGKELGDLRRRMPERKMTLSTVLRIACQSSQAIQDLHQAGFIHRDIKQVYHIKGGGLPANFSCGHAKKDVIYLFDFGLARQIYITDKNGTLKLREPRNKVSFRGTVRYCSLNVHLYKEQGRHDDLISMLFMCIELLVRCLPWKGLARKDSGHLKESISDKILFQGCPPSFNEMYTICKKLTYHDTPPYETIRDLLKKDMKAIKCKMDDPYDWSKNLPPITESAKSHIKKVDEKVEKESMEDTNTLREIEDSIDTDASEDNTDTKGFAKDDTLDNVKEM</sequence>
<evidence type="ECO:0000313" key="1">
    <source>
        <dbReference type="Proteomes" id="UP000887579"/>
    </source>
</evidence>
<evidence type="ECO:0000313" key="2">
    <source>
        <dbReference type="WBParaSite" id="ES5_v2.g8255.t1"/>
    </source>
</evidence>
<proteinExistence type="predicted"/>